<dbReference type="InterPro" id="IPR011006">
    <property type="entry name" value="CheY-like_superfamily"/>
</dbReference>
<dbReference type="PROSITE" id="PS01124">
    <property type="entry name" value="HTH_ARAC_FAMILY_2"/>
    <property type="match status" value="1"/>
</dbReference>
<dbReference type="RefSeq" id="WP_149566703.1">
    <property type="nucleotide sequence ID" value="NZ_CP035807.1"/>
</dbReference>
<evidence type="ECO:0000256" key="2">
    <source>
        <dbReference type="ARBA" id="ARBA00022490"/>
    </source>
</evidence>
<dbReference type="PROSITE" id="PS50110">
    <property type="entry name" value="RESPONSE_REGULATORY"/>
    <property type="match status" value="1"/>
</dbReference>
<feature type="domain" description="HTH araC/xylS-type" evidence="9">
    <location>
        <begin position="429"/>
        <end position="527"/>
    </location>
</feature>
<keyword evidence="4" id="KW-0902">Two-component regulatory system</keyword>
<evidence type="ECO:0000256" key="6">
    <source>
        <dbReference type="ARBA" id="ARBA00023125"/>
    </source>
</evidence>
<feature type="modified residue" description="4-aspartylphosphate" evidence="8">
    <location>
        <position position="55"/>
    </location>
</feature>
<dbReference type="Gene3D" id="1.10.10.60">
    <property type="entry name" value="Homeodomain-like"/>
    <property type="match status" value="2"/>
</dbReference>
<proteinExistence type="predicted"/>
<keyword evidence="2" id="KW-0963">Cytoplasm</keyword>
<evidence type="ECO:0000256" key="1">
    <source>
        <dbReference type="ARBA" id="ARBA00004496"/>
    </source>
</evidence>
<dbReference type="InterPro" id="IPR018062">
    <property type="entry name" value="HTH_AraC-typ_CS"/>
</dbReference>
<evidence type="ECO:0000313" key="11">
    <source>
        <dbReference type="EMBL" id="QEN03444.1"/>
    </source>
</evidence>
<keyword evidence="6" id="KW-0238">DNA-binding</keyword>
<dbReference type="SUPFAM" id="SSF52172">
    <property type="entry name" value="CheY-like"/>
    <property type="match status" value="1"/>
</dbReference>
<dbReference type="Gene3D" id="3.40.50.2300">
    <property type="match status" value="1"/>
</dbReference>
<keyword evidence="5" id="KW-0805">Transcription regulation</keyword>
<evidence type="ECO:0000256" key="8">
    <source>
        <dbReference type="PROSITE-ProRule" id="PRU00169"/>
    </source>
</evidence>
<dbReference type="InterPro" id="IPR018060">
    <property type="entry name" value="HTH_AraC"/>
</dbReference>
<keyword evidence="7" id="KW-0804">Transcription</keyword>
<dbReference type="Pfam" id="PF12833">
    <property type="entry name" value="HTH_18"/>
    <property type="match status" value="1"/>
</dbReference>
<evidence type="ECO:0000256" key="3">
    <source>
        <dbReference type="ARBA" id="ARBA00022553"/>
    </source>
</evidence>
<reference evidence="11 12" key="1">
    <citation type="submission" date="2019-02" db="EMBL/GenBank/DDBJ databases">
        <authorList>
            <person name="Fomenkov A."/>
            <person name="Dubinina G."/>
            <person name="Grabovich M."/>
            <person name="Vincze T."/>
            <person name="Roberts R.J."/>
        </authorList>
    </citation>
    <scope>NUCLEOTIDE SEQUENCE [LARGE SCALE GENOMIC DNA]</scope>
    <source>
        <strain evidence="11 12">P</strain>
    </source>
</reference>
<dbReference type="InterPro" id="IPR051552">
    <property type="entry name" value="HptR"/>
</dbReference>
<dbReference type="InterPro" id="IPR009057">
    <property type="entry name" value="Homeodomain-like_sf"/>
</dbReference>
<sequence length="533" mass="61910">MLKVLLVDDEPMILKGLQVLIDWNKVGFEIAATVNNVIDALNYLYKNRVDLIISDIQMPKLSGLDLMEKVKKENISDAHFVLLSGHADFDFAQRAIRYNCIDYILKPINKENLIKVLSKISKINEEIEYKTEVDLKMGRAYLARNIIALISGKYDNENLKYIKSHMKLSVGVRYIDIELDTSSIIEKISCDKKREFQKKLFQTCIEYNKNDESHCIFDVSRLENIYDIGFIFCDYMAEEKKCSEEEYLKSFFNYLKNKIDLPVNFLVGKKVKDISCLSKSYDTISLLRTFKGFRSKKDIYYHEKESQPVSSGVNLLCKKSIDELLKNIEHNDHAKIVQCVKTLYQKMQSIGAIGEVMSLNINYLLFQLIHLAIIQDNSVNQKEIFRLISESSIEEGIARGSKAHLADFSCKYSDYLTQLRRNCSKGVLGSIEKDIRDNFNKNITLKELSEKYYVNTAYLGQKFRKKHGCSFKDYLNNFRIEQAAILLLRTDDKIYKIAEDVGYHNQDYFIRRFIAIKNCTPTTYRKNTCSINV</sequence>
<dbReference type="Proteomes" id="UP000323824">
    <property type="component" value="Chromosome"/>
</dbReference>
<dbReference type="InterPro" id="IPR001789">
    <property type="entry name" value="Sig_transdc_resp-reg_receiver"/>
</dbReference>
<dbReference type="SMART" id="SM00342">
    <property type="entry name" value="HTH_ARAC"/>
    <property type="match status" value="1"/>
</dbReference>
<dbReference type="GO" id="GO:0043565">
    <property type="term" value="F:sequence-specific DNA binding"/>
    <property type="evidence" value="ECO:0007669"/>
    <property type="project" value="InterPro"/>
</dbReference>
<protein>
    <submittedName>
        <fullName evidence="11">Response regulator</fullName>
    </submittedName>
</protein>
<gene>
    <name evidence="11" type="ORF">EW093_01570</name>
</gene>
<evidence type="ECO:0000256" key="5">
    <source>
        <dbReference type="ARBA" id="ARBA00023015"/>
    </source>
</evidence>
<dbReference type="AlphaFoldDB" id="A0A5C1Q9X2"/>
<dbReference type="KEGG" id="sper:EW093_01570"/>
<organism evidence="11 12">
    <name type="scientific">Thiospirochaeta perfilievii</name>
    <dbReference type="NCBI Taxonomy" id="252967"/>
    <lineage>
        <taxon>Bacteria</taxon>
        <taxon>Pseudomonadati</taxon>
        <taxon>Spirochaetota</taxon>
        <taxon>Spirochaetia</taxon>
        <taxon>Spirochaetales</taxon>
        <taxon>Spirochaetaceae</taxon>
        <taxon>Thiospirochaeta</taxon>
    </lineage>
</organism>
<reference evidence="11 12" key="2">
    <citation type="submission" date="2019-09" db="EMBL/GenBank/DDBJ databases">
        <title>Complete Genome Sequence and Methylome Analysis of free living Spirochaetas.</title>
        <authorList>
            <person name="Leshcheva N."/>
            <person name="Mikheeva N."/>
        </authorList>
    </citation>
    <scope>NUCLEOTIDE SEQUENCE [LARGE SCALE GENOMIC DNA]</scope>
    <source>
        <strain evidence="11 12">P</strain>
    </source>
</reference>
<dbReference type="SMART" id="SM00448">
    <property type="entry name" value="REC"/>
    <property type="match status" value="1"/>
</dbReference>
<comment type="subcellular location">
    <subcellularLocation>
        <location evidence="1">Cytoplasm</location>
    </subcellularLocation>
</comment>
<evidence type="ECO:0000259" key="9">
    <source>
        <dbReference type="PROSITE" id="PS01124"/>
    </source>
</evidence>
<dbReference type="GO" id="GO:0005737">
    <property type="term" value="C:cytoplasm"/>
    <property type="evidence" value="ECO:0007669"/>
    <property type="project" value="UniProtKB-SubCell"/>
</dbReference>
<feature type="domain" description="Response regulatory" evidence="10">
    <location>
        <begin position="3"/>
        <end position="121"/>
    </location>
</feature>
<keyword evidence="12" id="KW-1185">Reference proteome</keyword>
<dbReference type="GO" id="GO:0003700">
    <property type="term" value="F:DNA-binding transcription factor activity"/>
    <property type="evidence" value="ECO:0007669"/>
    <property type="project" value="InterPro"/>
</dbReference>
<dbReference type="PROSITE" id="PS00041">
    <property type="entry name" value="HTH_ARAC_FAMILY_1"/>
    <property type="match status" value="1"/>
</dbReference>
<dbReference type="OrthoDB" id="159632at2"/>
<evidence type="ECO:0000313" key="12">
    <source>
        <dbReference type="Proteomes" id="UP000323824"/>
    </source>
</evidence>
<dbReference type="SUPFAM" id="SSF46689">
    <property type="entry name" value="Homeodomain-like"/>
    <property type="match status" value="1"/>
</dbReference>
<dbReference type="PANTHER" id="PTHR42713:SF3">
    <property type="entry name" value="TRANSCRIPTIONAL REGULATORY PROTEIN HPTR"/>
    <property type="match status" value="1"/>
</dbReference>
<dbReference type="GO" id="GO:0000160">
    <property type="term" value="P:phosphorelay signal transduction system"/>
    <property type="evidence" value="ECO:0007669"/>
    <property type="project" value="UniProtKB-KW"/>
</dbReference>
<name>A0A5C1Q9X2_9SPIO</name>
<dbReference type="EMBL" id="CP035807">
    <property type="protein sequence ID" value="QEN03444.1"/>
    <property type="molecule type" value="Genomic_DNA"/>
</dbReference>
<evidence type="ECO:0000256" key="7">
    <source>
        <dbReference type="ARBA" id="ARBA00023163"/>
    </source>
</evidence>
<evidence type="ECO:0000256" key="4">
    <source>
        <dbReference type="ARBA" id="ARBA00023012"/>
    </source>
</evidence>
<accession>A0A5C1Q9X2</accession>
<dbReference type="CDD" id="cd17536">
    <property type="entry name" value="REC_YesN-like"/>
    <property type="match status" value="1"/>
</dbReference>
<keyword evidence="3 8" id="KW-0597">Phosphoprotein</keyword>
<evidence type="ECO:0000259" key="10">
    <source>
        <dbReference type="PROSITE" id="PS50110"/>
    </source>
</evidence>
<dbReference type="PANTHER" id="PTHR42713">
    <property type="entry name" value="HISTIDINE KINASE-RELATED"/>
    <property type="match status" value="1"/>
</dbReference>
<dbReference type="Pfam" id="PF00072">
    <property type="entry name" value="Response_reg"/>
    <property type="match status" value="1"/>
</dbReference>